<evidence type="ECO:0000259" key="5">
    <source>
        <dbReference type="Pfam" id="PF17384"/>
    </source>
</evidence>
<evidence type="ECO:0000256" key="3">
    <source>
        <dbReference type="HAMAP-Rule" id="MF_01077"/>
    </source>
</evidence>
<sequence length="157" mass="18109">MKEEQIIQLLEAYFQESELEDCFVTELSVSGSKILVFVDSDSDMGFNKCRKISRFLESHFDETQVFGEKYLLEVSSPGIGKPLKFKRQYIKNIGRTVEVTLKEDGKKVKGLLKDANEEGVELEYEVKEKQGKKNIKKTILHPIKDEEIEKIIVKVSF</sequence>
<dbReference type="InterPro" id="IPR036847">
    <property type="entry name" value="RimP_C_sf"/>
</dbReference>
<dbReference type="AlphaFoldDB" id="A0AA37SSX4"/>
<evidence type="ECO:0000313" key="7">
    <source>
        <dbReference type="Proteomes" id="UP001156666"/>
    </source>
</evidence>
<dbReference type="CDD" id="cd01734">
    <property type="entry name" value="YlxS_C"/>
    <property type="match status" value="1"/>
</dbReference>
<reference evidence="6" key="1">
    <citation type="journal article" date="2014" name="Int. J. Syst. Evol. Microbiol.">
        <title>Complete genome sequence of Corynebacterium casei LMG S-19264T (=DSM 44701T), isolated from a smear-ripened cheese.</title>
        <authorList>
            <consortium name="US DOE Joint Genome Institute (JGI-PGF)"/>
            <person name="Walter F."/>
            <person name="Albersmeier A."/>
            <person name="Kalinowski J."/>
            <person name="Ruckert C."/>
        </authorList>
    </citation>
    <scope>NUCLEOTIDE SEQUENCE</scope>
    <source>
        <strain evidence="6">NBRC 108769</strain>
    </source>
</reference>
<feature type="domain" description="Ribosome maturation factor RimP N-terminal" evidence="4">
    <location>
        <begin position="24"/>
        <end position="79"/>
    </location>
</feature>
<evidence type="ECO:0000313" key="6">
    <source>
        <dbReference type="EMBL" id="GLR18964.1"/>
    </source>
</evidence>
<dbReference type="Proteomes" id="UP001156666">
    <property type="component" value="Unassembled WGS sequence"/>
</dbReference>
<comment type="caution">
    <text evidence="6">The sequence shown here is derived from an EMBL/GenBank/DDBJ whole genome shotgun (WGS) entry which is preliminary data.</text>
</comment>
<dbReference type="SUPFAM" id="SSF75420">
    <property type="entry name" value="YhbC-like, N-terminal domain"/>
    <property type="match status" value="1"/>
</dbReference>
<keyword evidence="7" id="KW-1185">Reference proteome</keyword>
<dbReference type="Pfam" id="PF02576">
    <property type="entry name" value="RimP_N"/>
    <property type="match status" value="1"/>
</dbReference>
<dbReference type="SUPFAM" id="SSF74942">
    <property type="entry name" value="YhbC-like, C-terminal domain"/>
    <property type="match status" value="1"/>
</dbReference>
<comment type="function">
    <text evidence="3">Required for maturation of 30S ribosomal subunits.</text>
</comment>
<gene>
    <name evidence="3 6" type="primary">rimP</name>
    <name evidence="6" type="ORF">GCM10007940_35800</name>
</gene>
<comment type="subcellular location">
    <subcellularLocation>
        <location evidence="3">Cytoplasm</location>
    </subcellularLocation>
</comment>
<dbReference type="RefSeq" id="WP_235292909.1">
    <property type="nucleotide sequence ID" value="NZ_BSOH01000023.1"/>
</dbReference>
<dbReference type="InterPro" id="IPR035956">
    <property type="entry name" value="RimP_N_sf"/>
</dbReference>
<dbReference type="PANTHER" id="PTHR33867">
    <property type="entry name" value="RIBOSOME MATURATION FACTOR RIMP"/>
    <property type="match status" value="1"/>
</dbReference>
<organism evidence="6 7">
    <name type="scientific">Portibacter lacus</name>
    <dbReference type="NCBI Taxonomy" id="1099794"/>
    <lineage>
        <taxon>Bacteria</taxon>
        <taxon>Pseudomonadati</taxon>
        <taxon>Bacteroidota</taxon>
        <taxon>Saprospiria</taxon>
        <taxon>Saprospirales</taxon>
        <taxon>Haliscomenobacteraceae</taxon>
        <taxon>Portibacter</taxon>
    </lineage>
</organism>
<keyword evidence="1 3" id="KW-0963">Cytoplasm</keyword>
<name>A0AA37SSX4_9BACT</name>
<dbReference type="HAMAP" id="MF_01077">
    <property type="entry name" value="RimP"/>
    <property type="match status" value="1"/>
</dbReference>
<dbReference type="InterPro" id="IPR028989">
    <property type="entry name" value="RimP_N"/>
</dbReference>
<dbReference type="InterPro" id="IPR003728">
    <property type="entry name" value="Ribosome_maturation_RimP"/>
</dbReference>
<reference evidence="6" key="2">
    <citation type="submission" date="2023-01" db="EMBL/GenBank/DDBJ databases">
        <title>Draft genome sequence of Portibacter lacus strain NBRC 108769.</title>
        <authorList>
            <person name="Sun Q."/>
            <person name="Mori K."/>
        </authorList>
    </citation>
    <scope>NUCLEOTIDE SEQUENCE</scope>
    <source>
        <strain evidence="6">NBRC 108769</strain>
    </source>
</reference>
<dbReference type="EMBL" id="BSOH01000023">
    <property type="protein sequence ID" value="GLR18964.1"/>
    <property type="molecule type" value="Genomic_DNA"/>
</dbReference>
<dbReference type="GO" id="GO:0006412">
    <property type="term" value="P:translation"/>
    <property type="evidence" value="ECO:0007669"/>
    <property type="project" value="TreeGrafter"/>
</dbReference>
<dbReference type="GO" id="GO:0005829">
    <property type="term" value="C:cytosol"/>
    <property type="evidence" value="ECO:0007669"/>
    <property type="project" value="TreeGrafter"/>
</dbReference>
<keyword evidence="2 3" id="KW-0690">Ribosome biogenesis</keyword>
<evidence type="ECO:0000256" key="2">
    <source>
        <dbReference type="ARBA" id="ARBA00022517"/>
    </source>
</evidence>
<accession>A0AA37SSX4</accession>
<comment type="similarity">
    <text evidence="3">Belongs to the RimP family.</text>
</comment>
<dbReference type="Pfam" id="PF17384">
    <property type="entry name" value="DUF150_C"/>
    <property type="match status" value="1"/>
</dbReference>
<dbReference type="PANTHER" id="PTHR33867:SF1">
    <property type="entry name" value="RIBOSOME MATURATION FACTOR RIMP"/>
    <property type="match status" value="1"/>
</dbReference>
<evidence type="ECO:0000256" key="1">
    <source>
        <dbReference type="ARBA" id="ARBA00022490"/>
    </source>
</evidence>
<dbReference type="InterPro" id="IPR028998">
    <property type="entry name" value="RimP_C"/>
</dbReference>
<proteinExistence type="inferred from homology"/>
<feature type="domain" description="Ribosome maturation factor RimP C-terminal" evidence="5">
    <location>
        <begin position="83"/>
        <end position="131"/>
    </location>
</feature>
<evidence type="ECO:0000259" key="4">
    <source>
        <dbReference type="Pfam" id="PF02576"/>
    </source>
</evidence>
<dbReference type="Gene3D" id="3.30.300.70">
    <property type="entry name" value="RimP-like superfamily, N-terminal"/>
    <property type="match status" value="1"/>
</dbReference>
<dbReference type="GO" id="GO:0000028">
    <property type="term" value="P:ribosomal small subunit assembly"/>
    <property type="evidence" value="ECO:0007669"/>
    <property type="project" value="TreeGrafter"/>
</dbReference>
<protein>
    <recommendedName>
        <fullName evidence="3">Ribosome maturation factor RimP</fullName>
    </recommendedName>
</protein>